<keyword evidence="3" id="KW-0285">Flavoprotein</keyword>
<reference evidence="7" key="1">
    <citation type="submission" date="2023-06" db="EMBL/GenBank/DDBJ databases">
        <title>Genome-scale phylogeny and comparative genomics of the fungal order Sordariales.</title>
        <authorList>
            <consortium name="Lawrence Berkeley National Laboratory"/>
            <person name="Hensen N."/>
            <person name="Bonometti L."/>
            <person name="Westerberg I."/>
            <person name="Brannstrom I.O."/>
            <person name="Guillou S."/>
            <person name="Cros-Aarteil S."/>
            <person name="Calhoun S."/>
            <person name="Haridas S."/>
            <person name="Kuo A."/>
            <person name="Mondo S."/>
            <person name="Pangilinan J."/>
            <person name="Riley R."/>
            <person name="Labutti K."/>
            <person name="Andreopoulos B."/>
            <person name="Lipzen A."/>
            <person name="Chen C."/>
            <person name="Yanf M."/>
            <person name="Daum C."/>
            <person name="Ng V."/>
            <person name="Clum A."/>
            <person name="Steindorff A."/>
            <person name="Ohm R."/>
            <person name="Martin F."/>
            <person name="Silar P."/>
            <person name="Natvig D."/>
            <person name="Lalanne C."/>
            <person name="Gautier V."/>
            <person name="Ament-Velasquez S.L."/>
            <person name="Kruys A."/>
            <person name="Hutchinson M.I."/>
            <person name="Powell A.J."/>
            <person name="Barry K."/>
            <person name="Miller A.N."/>
            <person name="Grigoriev I.V."/>
            <person name="Debuchy R."/>
            <person name="Gladieux P."/>
            <person name="Thoren M.H."/>
            <person name="Johannesson H."/>
        </authorList>
    </citation>
    <scope>NUCLEOTIDE SEQUENCE</scope>
    <source>
        <strain evidence="7">SMH4607-1</strain>
    </source>
</reference>
<dbReference type="GO" id="GO:0050660">
    <property type="term" value="F:flavin adenine dinucleotide binding"/>
    <property type="evidence" value="ECO:0007669"/>
    <property type="project" value="InterPro"/>
</dbReference>
<evidence type="ECO:0000313" key="7">
    <source>
        <dbReference type="EMBL" id="KAK0726044.1"/>
    </source>
</evidence>
<dbReference type="Gene3D" id="3.30.560.10">
    <property type="entry name" value="Glucose Oxidase, domain 3"/>
    <property type="match status" value="1"/>
</dbReference>
<dbReference type="PANTHER" id="PTHR11552">
    <property type="entry name" value="GLUCOSE-METHANOL-CHOLINE GMC OXIDOREDUCTASE"/>
    <property type="match status" value="1"/>
</dbReference>
<dbReference type="EMBL" id="JAUKUA010000002">
    <property type="protein sequence ID" value="KAK0726044.1"/>
    <property type="molecule type" value="Genomic_DNA"/>
</dbReference>
<feature type="binding site" evidence="3">
    <location>
        <position position="576"/>
    </location>
    <ligand>
        <name>substrate</name>
    </ligand>
</feature>
<comment type="similarity">
    <text evidence="1">Belongs to the GMC oxidoreductase family.</text>
</comment>
<evidence type="ECO:0000256" key="4">
    <source>
        <dbReference type="SAM" id="SignalP"/>
    </source>
</evidence>
<comment type="caution">
    <text evidence="7">The sequence shown here is derived from an EMBL/GenBank/DDBJ whole genome shotgun (WGS) entry which is preliminary data.</text>
</comment>
<dbReference type="InterPro" id="IPR007867">
    <property type="entry name" value="GMC_OxRtase_C"/>
</dbReference>
<organism evidence="7 8">
    <name type="scientific">Lasiosphaeris hirsuta</name>
    <dbReference type="NCBI Taxonomy" id="260670"/>
    <lineage>
        <taxon>Eukaryota</taxon>
        <taxon>Fungi</taxon>
        <taxon>Dikarya</taxon>
        <taxon>Ascomycota</taxon>
        <taxon>Pezizomycotina</taxon>
        <taxon>Sordariomycetes</taxon>
        <taxon>Sordariomycetidae</taxon>
        <taxon>Sordariales</taxon>
        <taxon>Lasiosphaeriaceae</taxon>
        <taxon>Lasiosphaeris</taxon>
    </lineage>
</organism>
<dbReference type="PIRSF" id="PIRSF000137">
    <property type="entry name" value="Alcohol_oxidase"/>
    <property type="match status" value="1"/>
</dbReference>
<name>A0AA40B1S0_9PEZI</name>
<protein>
    <submittedName>
        <fullName evidence="7">Uncharacterized protein</fullName>
    </submittedName>
</protein>
<dbReference type="Proteomes" id="UP001172102">
    <property type="component" value="Unassembled WGS sequence"/>
</dbReference>
<feature type="signal peptide" evidence="4">
    <location>
        <begin position="1"/>
        <end position="21"/>
    </location>
</feature>
<accession>A0AA40B1S0</accession>
<dbReference type="GO" id="GO:0016614">
    <property type="term" value="F:oxidoreductase activity, acting on CH-OH group of donors"/>
    <property type="evidence" value="ECO:0007669"/>
    <property type="project" value="InterPro"/>
</dbReference>
<feature type="binding site" evidence="3">
    <location>
        <begin position="50"/>
        <end position="51"/>
    </location>
    <ligand>
        <name>FAD</name>
        <dbReference type="ChEBI" id="CHEBI:57692"/>
    </ligand>
</feature>
<evidence type="ECO:0000256" key="3">
    <source>
        <dbReference type="PIRSR" id="PIRSR000137-2"/>
    </source>
</evidence>
<dbReference type="SUPFAM" id="SSF54373">
    <property type="entry name" value="FAD-linked reductases, C-terminal domain"/>
    <property type="match status" value="1"/>
</dbReference>
<dbReference type="Gene3D" id="3.50.50.60">
    <property type="entry name" value="FAD/NAD(P)-binding domain"/>
    <property type="match status" value="1"/>
</dbReference>
<evidence type="ECO:0000259" key="6">
    <source>
        <dbReference type="Pfam" id="PF05199"/>
    </source>
</evidence>
<gene>
    <name evidence="7" type="ORF">B0H67DRAFT_479878</name>
</gene>
<dbReference type="AlphaFoldDB" id="A0AA40B1S0"/>
<dbReference type="InterPro" id="IPR036188">
    <property type="entry name" value="FAD/NAD-bd_sf"/>
</dbReference>
<dbReference type="PANTHER" id="PTHR11552:SF115">
    <property type="entry name" value="DEHYDROGENASE XPTC-RELATED"/>
    <property type="match status" value="1"/>
</dbReference>
<evidence type="ECO:0000313" key="8">
    <source>
        <dbReference type="Proteomes" id="UP001172102"/>
    </source>
</evidence>
<comment type="cofactor">
    <cofactor evidence="3">
        <name>FAD</name>
        <dbReference type="ChEBI" id="CHEBI:57692"/>
    </cofactor>
</comment>
<dbReference type="SUPFAM" id="SSF51905">
    <property type="entry name" value="FAD/NAD(P)-binding domain"/>
    <property type="match status" value="1"/>
</dbReference>
<evidence type="ECO:0000256" key="2">
    <source>
        <dbReference type="PIRSR" id="PIRSR000137-1"/>
    </source>
</evidence>
<dbReference type="Pfam" id="PF00732">
    <property type="entry name" value="GMC_oxred_N"/>
    <property type="match status" value="1"/>
</dbReference>
<feature type="binding site" evidence="3">
    <location>
        <position position="279"/>
    </location>
    <ligand>
        <name>FAD</name>
        <dbReference type="ChEBI" id="CHEBI:57692"/>
    </ligand>
</feature>
<keyword evidence="8" id="KW-1185">Reference proteome</keyword>
<sequence length="644" mass="69664">MKPFRSFLLILLLATPHLAHTAPQFGYAAKRHVSELRHDGYDFIIAGGGTSGLTVADRLSEAFPNKSILVVEYGDIEYAPGVWDPPKTAWGDTSGMSSRWALNSLPSPSLNNQGAAVIVGQSVGGSSATNGMFFDRGSRFDYDAWSDLQTDDGRRDAVGWDWSGIYTYFKKSVTFTPPPISVANQLNYTWDKSVFGNTTPIHASFPPFQWGDHYAVRQAWLEMGIRLAKECATGDKEGVCWIPISQHPISARRSYSGVGHYSDVVGSRSNYHLLVKHQVTQVIYAHGDVEAGPPLLEIKSLVDGQASNLTAAAEVILAAGVFGTPAILQRSGIGPAAFLRRANIEVVHDLPGVGANLQDHSGPQVAWKYTSPPPFSPMPTDMLDPVYATRAAADFDATPATGPYTLAMSNTAIWVPLSNITAHYSDLMQQIRNLANVSEPESLHLPPEYESDATLAAGYRAQLLALANMLSNPRAPSLESAFTTGTAVSAVLLHPLSRGTVRLNLSRPLDPPILNYRSASNHLDVVLHLHHLKYLRRTVQAPTLQGLGAVEIQPGIRRQTDEDLVAYIRNTTVQSYMHPCCTSAMLPLAKGGVVGVDLRVHGVAGLRVVDAGIFPMLPSAHLSATVYAVAEKAADIIITHWSRG</sequence>
<feature type="chain" id="PRO_5041440678" evidence="4">
    <location>
        <begin position="22"/>
        <end position="644"/>
    </location>
</feature>
<evidence type="ECO:0000256" key="1">
    <source>
        <dbReference type="ARBA" id="ARBA00010790"/>
    </source>
</evidence>
<feature type="active site" description="Proton donor" evidence="2">
    <location>
        <position position="578"/>
    </location>
</feature>
<dbReference type="Pfam" id="PF05199">
    <property type="entry name" value="GMC_oxred_C"/>
    <property type="match status" value="1"/>
</dbReference>
<feature type="domain" description="Glucose-methanol-choline oxidoreductase N-terminal" evidence="5">
    <location>
        <begin position="41"/>
        <end position="360"/>
    </location>
</feature>
<proteinExistence type="inferred from homology"/>
<feature type="active site" description="Proton acceptor" evidence="2">
    <location>
        <position position="621"/>
    </location>
</feature>
<keyword evidence="3" id="KW-0274">FAD</keyword>
<evidence type="ECO:0000259" key="5">
    <source>
        <dbReference type="Pfam" id="PF00732"/>
    </source>
</evidence>
<dbReference type="InterPro" id="IPR012132">
    <property type="entry name" value="GMC_OxRdtase"/>
</dbReference>
<keyword evidence="4" id="KW-0732">Signal</keyword>
<dbReference type="InterPro" id="IPR000172">
    <property type="entry name" value="GMC_OxRdtase_N"/>
</dbReference>
<dbReference type="GO" id="GO:0044550">
    <property type="term" value="P:secondary metabolite biosynthetic process"/>
    <property type="evidence" value="ECO:0007669"/>
    <property type="project" value="TreeGrafter"/>
</dbReference>
<feature type="domain" description="Glucose-methanol-choline oxidoreductase C-terminal" evidence="6">
    <location>
        <begin position="495"/>
        <end position="630"/>
    </location>
</feature>